<dbReference type="InterPro" id="IPR001296">
    <property type="entry name" value="Glyco_trans_1"/>
</dbReference>
<dbReference type="Pfam" id="PF00534">
    <property type="entry name" value="Glycos_transf_1"/>
    <property type="match status" value="1"/>
</dbReference>
<dbReference type="RefSeq" id="WP_067171102.1">
    <property type="nucleotide sequence ID" value="NZ_LFZK01000002.1"/>
</dbReference>
<protein>
    <submittedName>
        <fullName evidence="1">Uncharacterized protein</fullName>
    </submittedName>
</protein>
<reference evidence="1 2" key="1">
    <citation type="journal article" date="2016" name="ISME J.">
        <title>Integrated multi-omics analyses reveal the biochemical mechanisms and phylogenetic relevance of anaerobic androgen biodegradation in the environment.</title>
        <authorList>
            <person name="Yang F.C."/>
            <person name="Chen Y.L."/>
            <person name="Tang S.L."/>
            <person name="Yu C.P."/>
            <person name="Wang P.H."/>
            <person name="Ismail W."/>
            <person name="Wang C.H."/>
            <person name="Ding J.Y."/>
            <person name="Yang C.Y."/>
            <person name="Yang C.Y."/>
            <person name="Chiang Y.R."/>
        </authorList>
    </citation>
    <scope>NUCLEOTIDE SEQUENCE [LARGE SCALE GENOMIC DNA]</scope>
    <source>
        <strain evidence="1 2">DSM 13999</strain>
    </source>
</reference>
<dbReference type="PANTHER" id="PTHR45947:SF3">
    <property type="entry name" value="SULFOQUINOVOSYL TRANSFERASE SQD2"/>
    <property type="match status" value="1"/>
</dbReference>
<dbReference type="InterPro" id="IPR050194">
    <property type="entry name" value="Glycosyltransferase_grp1"/>
</dbReference>
<dbReference type="OrthoDB" id="9177777at2"/>
<organism evidence="1 2">
    <name type="scientific">Sterolibacterium denitrificans</name>
    <dbReference type="NCBI Taxonomy" id="157592"/>
    <lineage>
        <taxon>Bacteria</taxon>
        <taxon>Pseudomonadati</taxon>
        <taxon>Pseudomonadota</taxon>
        <taxon>Betaproteobacteria</taxon>
        <taxon>Nitrosomonadales</taxon>
        <taxon>Sterolibacteriaceae</taxon>
        <taxon>Sterolibacterium</taxon>
    </lineage>
</organism>
<dbReference type="GO" id="GO:0016758">
    <property type="term" value="F:hexosyltransferase activity"/>
    <property type="evidence" value="ECO:0007669"/>
    <property type="project" value="TreeGrafter"/>
</dbReference>
<dbReference type="EMBL" id="LFZK01000002">
    <property type="protein sequence ID" value="KYC28993.1"/>
    <property type="molecule type" value="Genomic_DNA"/>
</dbReference>
<proteinExistence type="predicted"/>
<evidence type="ECO:0000313" key="1">
    <source>
        <dbReference type="EMBL" id="KYC28993.1"/>
    </source>
</evidence>
<accession>A0A656Z7A6</accession>
<sequence length="364" mass="39395">MTPVKHIVLIVLGTDPTQKAGGIAFAIPGHLAAYRVLGIEPVFIATHSSTDFLGKWLPWLQAIPVLLRQLLSAQKAARRSIVICHVGGGALSMLRKFVLACLARLSGGQVIMQLHGLEVDNYLASGFGRRIFAALLAPAGAVAVLTLWWQSCLQGAGIAKPVYVIPNPLPAAWEERATRPRACHESSGLISILTVTRLVRGKGVDDLIEAMALLPENYSLVIAGTGAQQADLENRVKALGLQQRVHFYGWVSGVEKQALFDQADIFCLPSRYDSFGMGYLEAMANGLPVIAYDWGPIADVVADNRCGYLAAEYTPAALAESIKRMESANCRKILGEAARLWVLDKFAVSRVAQNVKRLLESLSQ</sequence>
<name>A0A656Z7A6_9PROT</name>
<dbReference type="Gene3D" id="3.40.50.2000">
    <property type="entry name" value="Glycogen Phosphorylase B"/>
    <property type="match status" value="2"/>
</dbReference>
<dbReference type="Proteomes" id="UP000243416">
    <property type="component" value="Unassembled WGS sequence"/>
</dbReference>
<comment type="caution">
    <text evidence="1">The sequence shown here is derived from an EMBL/GenBank/DDBJ whole genome shotgun (WGS) entry which is preliminary data.</text>
</comment>
<keyword evidence="2" id="KW-1185">Reference proteome</keyword>
<gene>
    <name evidence="1" type="ORF">ACY05_03905</name>
</gene>
<dbReference type="SUPFAM" id="SSF53756">
    <property type="entry name" value="UDP-Glycosyltransferase/glycogen phosphorylase"/>
    <property type="match status" value="1"/>
</dbReference>
<dbReference type="PANTHER" id="PTHR45947">
    <property type="entry name" value="SULFOQUINOVOSYL TRANSFERASE SQD2"/>
    <property type="match status" value="1"/>
</dbReference>
<dbReference type="CDD" id="cd03801">
    <property type="entry name" value="GT4_PimA-like"/>
    <property type="match status" value="1"/>
</dbReference>
<evidence type="ECO:0000313" key="2">
    <source>
        <dbReference type="Proteomes" id="UP000243416"/>
    </source>
</evidence>
<dbReference type="AlphaFoldDB" id="A0A656Z7A6"/>